<gene>
    <name evidence="2" type="ORF">NSA17_07560</name>
</gene>
<dbReference type="AlphaFoldDB" id="A0AAW5M1B2"/>
<comment type="caution">
    <text evidence="2">The sequence shown here is derived from an EMBL/GenBank/DDBJ whole genome shotgun (WGS) entry which is preliminary data.</text>
</comment>
<feature type="domain" description="Phage head morphogenesis" evidence="1">
    <location>
        <begin position="254"/>
        <end position="342"/>
    </location>
</feature>
<accession>A0AAW5M1B2</accession>
<evidence type="ECO:0000313" key="3">
    <source>
        <dbReference type="Proteomes" id="UP001206357"/>
    </source>
</evidence>
<proteinExistence type="predicted"/>
<dbReference type="NCBIfam" id="TIGR01641">
    <property type="entry name" value="phageSPP1_gp7"/>
    <property type="match status" value="1"/>
</dbReference>
<protein>
    <submittedName>
        <fullName evidence="2">Minor capsid protein</fullName>
    </submittedName>
</protein>
<dbReference type="RefSeq" id="WP_257579060.1">
    <property type="nucleotide sequence ID" value="NZ_JANKAU010000008.1"/>
</dbReference>
<dbReference type="Proteomes" id="UP001206357">
    <property type="component" value="Unassembled WGS sequence"/>
</dbReference>
<reference evidence="2" key="1">
    <citation type="submission" date="2022-07" db="EMBL/GenBank/DDBJ databases">
        <title>Enhanced cultured diversity of the mouse gut microbiota enables custom-made synthetic communities.</title>
        <authorList>
            <person name="Afrizal A."/>
        </authorList>
    </citation>
    <scope>NUCLEOTIDE SEQUENCE</scope>
    <source>
        <strain evidence="2">DSM 100219</strain>
    </source>
</reference>
<organism evidence="2 3">
    <name type="scientific">Lactobacillus johnsonii</name>
    <dbReference type="NCBI Taxonomy" id="33959"/>
    <lineage>
        <taxon>Bacteria</taxon>
        <taxon>Bacillati</taxon>
        <taxon>Bacillota</taxon>
        <taxon>Bacilli</taxon>
        <taxon>Lactobacillales</taxon>
        <taxon>Lactobacillaceae</taxon>
        <taxon>Lactobacillus</taxon>
    </lineage>
</organism>
<evidence type="ECO:0000313" key="2">
    <source>
        <dbReference type="EMBL" id="MCR1915283.1"/>
    </source>
</evidence>
<dbReference type="EMBL" id="JANKAU010000008">
    <property type="protein sequence ID" value="MCR1915283.1"/>
    <property type="molecule type" value="Genomic_DNA"/>
</dbReference>
<dbReference type="InterPro" id="IPR006528">
    <property type="entry name" value="Phage_head_morphogenesis_dom"/>
</dbReference>
<dbReference type="Pfam" id="PF04233">
    <property type="entry name" value="Phage_Mu_F"/>
    <property type="match status" value="1"/>
</dbReference>
<sequence length="362" mass="41799">MKINKKKFTYWQLRDLQDEQKNQDEATERLKIINNAYQKAQSYLSDEVQKIYRRYFYADISKDEVATIMSSHISPSELVTLKALSSGITDKGSRQAVDDYLGRLAAKSRITRLEEMQLKAYIAAKSAGATELDQNVKLHTEIMKHAWSEAEKQSAVYDTTKDYTLHSPHSVEVKQDKIIIKNPDTGKEVATVPMDKDIPKSKVTEIPNRYVEKALETRWKGKNFSSRIWGNTDKLAERLQELFTVKEMSNLPEREMIKRIEQEFNVGKFYASRLIRTEANFFYSKIKLDNWRKRGVKQYQLLAVIDSRTSKICRSINGNVYNVKDAVFGKNVPPLHPFCRTVPVIYLGNARSTNNKPVKSNL</sequence>
<name>A0AAW5M1B2_LACJH</name>
<evidence type="ECO:0000259" key="1">
    <source>
        <dbReference type="Pfam" id="PF04233"/>
    </source>
</evidence>